<sequence length="113" mass="12543">MAEQLYPSLTSPSACNGEMQWCKARRHWTLSSRDVFSGLINHTSPFGNPVDKSGFCGCQENGAGLSPLLPVKGTFNALAYHEILDNFMLPTLWEQFGDGPFLFQHDCAPVHKQ</sequence>
<dbReference type="GO" id="GO:0003676">
    <property type="term" value="F:nucleic acid binding"/>
    <property type="evidence" value="ECO:0007669"/>
    <property type="project" value="InterPro"/>
</dbReference>
<dbReference type="InterPro" id="IPR036397">
    <property type="entry name" value="RNaseH_sf"/>
</dbReference>
<dbReference type="Proteomes" id="UP001239994">
    <property type="component" value="Unassembled WGS sequence"/>
</dbReference>
<evidence type="ECO:0000313" key="1">
    <source>
        <dbReference type="EMBL" id="KAK1788059.1"/>
    </source>
</evidence>
<comment type="caution">
    <text evidence="1">The sequence shown here is derived from an EMBL/GenBank/DDBJ whole genome shotgun (WGS) entry which is preliminary data.</text>
</comment>
<reference evidence="1" key="1">
    <citation type="submission" date="2023-03" db="EMBL/GenBank/DDBJ databases">
        <title>Electrophorus voltai genome.</title>
        <authorList>
            <person name="Bian C."/>
        </authorList>
    </citation>
    <scope>NUCLEOTIDE SEQUENCE</scope>
    <source>
        <strain evidence="1">CB-2022</strain>
        <tissue evidence="1">Muscle</tissue>
    </source>
</reference>
<gene>
    <name evidence="1" type="ORF">P4O66_016534</name>
</gene>
<feature type="non-terminal residue" evidence="1">
    <location>
        <position position="113"/>
    </location>
</feature>
<organism evidence="1 2">
    <name type="scientific">Electrophorus voltai</name>
    <dbReference type="NCBI Taxonomy" id="2609070"/>
    <lineage>
        <taxon>Eukaryota</taxon>
        <taxon>Metazoa</taxon>
        <taxon>Chordata</taxon>
        <taxon>Craniata</taxon>
        <taxon>Vertebrata</taxon>
        <taxon>Euteleostomi</taxon>
        <taxon>Actinopterygii</taxon>
        <taxon>Neopterygii</taxon>
        <taxon>Teleostei</taxon>
        <taxon>Ostariophysi</taxon>
        <taxon>Gymnotiformes</taxon>
        <taxon>Gymnotoidei</taxon>
        <taxon>Gymnotidae</taxon>
        <taxon>Electrophorus</taxon>
    </lineage>
</organism>
<accession>A0AAD9DPK8</accession>
<evidence type="ECO:0008006" key="3">
    <source>
        <dbReference type="Google" id="ProtNLM"/>
    </source>
</evidence>
<protein>
    <recommendedName>
        <fullName evidence="3">Tc1-like transposase DDE domain-containing protein</fullName>
    </recommendedName>
</protein>
<keyword evidence="2" id="KW-1185">Reference proteome</keyword>
<dbReference type="EMBL" id="JAROKS010000023">
    <property type="protein sequence ID" value="KAK1788059.1"/>
    <property type="molecule type" value="Genomic_DNA"/>
</dbReference>
<name>A0AAD9DPK8_9TELE</name>
<dbReference type="Gene3D" id="3.30.420.10">
    <property type="entry name" value="Ribonuclease H-like superfamily/Ribonuclease H"/>
    <property type="match status" value="1"/>
</dbReference>
<dbReference type="AlphaFoldDB" id="A0AAD9DPK8"/>
<proteinExistence type="predicted"/>
<evidence type="ECO:0000313" key="2">
    <source>
        <dbReference type="Proteomes" id="UP001239994"/>
    </source>
</evidence>